<dbReference type="InterPro" id="IPR011990">
    <property type="entry name" value="TPR-like_helical_dom_sf"/>
</dbReference>
<dbReference type="Gene3D" id="1.25.40.10">
    <property type="entry name" value="Tetratricopeptide repeat domain"/>
    <property type="match status" value="1"/>
</dbReference>
<gene>
    <name evidence="2" type="ORF">LTR36_010007</name>
</gene>
<dbReference type="SMART" id="SM00028">
    <property type="entry name" value="TPR"/>
    <property type="match status" value="2"/>
</dbReference>
<evidence type="ECO:0000259" key="1">
    <source>
        <dbReference type="Pfam" id="PF14737"/>
    </source>
</evidence>
<dbReference type="AlphaFoldDB" id="A0AAV9JRN9"/>
<proteinExistence type="predicted"/>
<dbReference type="Proteomes" id="UP001324427">
    <property type="component" value="Unassembled WGS sequence"/>
</dbReference>
<feature type="domain" description="DUF4470" evidence="1">
    <location>
        <begin position="146"/>
        <end position="242"/>
    </location>
</feature>
<keyword evidence="3" id="KW-1185">Reference proteome</keyword>
<evidence type="ECO:0000313" key="3">
    <source>
        <dbReference type="Proteomes" id="UP001324427"/>
    </source>
</evidence>
<protein>
    <recommendedName>
        <fullName evidence="1">DUF4470 domain-containing protein</fullName>
    </recommendedName>
</protein>
<organism evidence="2 3">
    <name type="scientific">Oleoguttula mirabilis</name>
    <dbReference type="NCBI Taxonomy" id="1507867"/>
    <lineage>
        <taxon>Eukaryota</taxon>
        <taxon>Fungi</taxon>
        <taxon>Dikarya</taxon>
        <taxon>Ascomycota</taxon>
        <taxon>Pezizomycotina</taxon>
        <taxon>Dothideomycetes</taxon>
        <taxon>Dothideomycetidae</taxon>
        <taxon>Mycosphaerellales</taxon>
        <taxon>Teratosphaeriaceae</taxon>
        <taxon>Oleoguttula</taxon>
    </lineage>
</organism>
<dbReference type="Pfam" id="PF14737">
    <property type="entry name" value="DUF4470"/>
    <property type="match status" value="1"/>
</dbReference>
<sequence>MAANEDSPEDVRKAGNELFKAGRFNESAALYKHAAELAPSEAAPLSNMAAAHFELGEYEACMEACSSALALLAPTDDKDVPASEDKELLEKCVSRLRSNRKRDAKAIHTKLILELPRYEPMIRNVPEYFVFGHDRPEALYEFDDKLLHSDRKKISFLFAGIGDARNLHRTILSIAVQDTWSPDLRESGKRFHFTMNDHKPAIIARGILILLMLDEMSEGVEGSEEEEEEEEEEGEMLPALFYYTCLAPIMPKLFYDSLQGYIKKAMDALECKCSLPSFLDVPQLYRADILRVLREWQGEVQEEYPTARVRREAVRTRQGDRMQQTIRSGAPGLTAPEDCSKLEAFYLNTGVLFLDFGYEELLGKTECSRNREGWNGSPVTAEQYLDVDVDHNPFELAIKLADEVIPGTDGEGLFHRTLNWFDSVARAMKRLQGRYMIEACVGDVNSVMEQIRYGLVGHRKEVQRGTDTGVGPEPELTASNDAQANELSAYPVMYDRIHLSNIPDYVGGTLTSFMYALPITYPGEASYITSCCLRNPPRFRTPRHFNDEYICLHAASDLEKTFEVRMEPLPSPEGSNLVMTAERAARDFVLIYSPLNLTAFVRLINSSLKLAHRGRNL</sequence>
<dbReference type="SUPFAM" id="SSF48452">
    <property type="entry name" value="TPR-like"/>
    <property type="match status" value="1"/>
</dbReference>
<accession>A0AAV9JRN9</accession>
<comment type="caution">
    <text evidence="2">The sequence shown here is derived from an EMBL/GenBank/DDBJ whole genome shotgun (WGS) entry which is preliminary data.</text>
</comment>
<dbReference type="InterPro" id="IPR027974">
    <property type="entry name" value="DUF4470"/>
</dbReference>
<name>A0AAV9JRN9_9PEZI</name>
<dbReference type="InterPro" id="IPR019734">
    <property type="entry name" value="TPR_rpt"/>
</dbReference>
<reference evidence="2 3" key="1">
    <citation type="submission" date="2021-11" db="EMBL/GenBank/DDBJ databases">
        <title>Black yeast isolated from Biological Soil Crust.</title>
        <authorList>
            <person name="Kurbessoian T."/>
        </authorList>
    </citation>
    <scope>NUCLEOTIDE SEQUENCE [LARGE SCALE GENOMIC DNA]</scope>
    <source>
        <strain evidence="2 3">CCFEE 5522</strain>
    </source>
</reference>
<dbReference type="EMBL" id="JAVFHQ010000008">
    <property type="protein sequence ID" value="KAK4548138.1"/>
    <property type="molecule type" value="Genomic_DNA"/>
</dbReference>
<evidence type="ECO:0000313" key="2">
    <source>
        <dbReference type="EMBL" id="KAK4548138.1"/>
    </source>
</evidence>